<protein>
    <recommendedName>
        <fullName evidence="5 14">S-ribosylhomocysteine lyase</fullName>
        <ecNumber evidence="4 14">4.4.1.21</ecNumber>
    </recommendedName>
    <alternativeName>
        <fullName evidence="12 14">AI-2 synthesis protein</fullName>
    </alternativeName>
    <alternativeName>
        <fullName evidence="13 14">Autoinducer-2 production protein LuxS</fullName>
    </alternativeName>
</protein>
<dbReference type="GO" id="GO:0009372">
    <property type="term" value="P:quorum sensing"/>
    <property type="evidence" value="ECO:0007669"/>
    <property type="project" value="UniProtKB-UniRule"/>
</dbReference>
<keyword evidence="8 14" id="KW-0071">Autoinducer synthesis</keyword>
<evidence type="ECO:0000256" key="11">
    <source>
        <dbReference type="ARBA" id="ARBA00024654"/>
    </source>
</evidence>
<dbReference type="Gene3D" id="3.30.1360.80">
    <property type="entry name" value="S-ribosylhomocysteinase (LuxS)"/>
    <property type="match status" value="1"/>
</dbReference>
<proteinExistence type="inferred from homology"/>
<gene>
    <name evidence="14" type="primary">luxS</name>
    <name evidence="15" type="ORF">SAMN05660197_0188</name>
</gene>
<dbReference type="OrthoDB" id="9788129at2"/>
<evidence type="ECO:0000256" key="14">
    <source>
        <dbReference type="HAMAP-Rule" id="MF_00091"/>
    </source>
</evidence>
<evidence type="ECO:0000256" key="13">
    <source>
        <dbReference type="ARBA" id="ARBA00031777"/>
    </source>
</evidence>
<comment type="subunit">
    <text evidence="3 14">Homodimer.</text>
</comment>
<feature type="binding site" evidence="14">
    <location>
        <position position="58"/>
    </location>
    <ligand>
        <name>Fe cation</name>
        <dbReference type="ChEBI" id="CHEBI:24875"/>
    </ligand>
</feature>
<evidence type="ECO:0000256" key="5">
    <source>
        <dbReference type="ARBA" id="ARBA00015130"/>
    </source>
</evidence>
<dbReference type="GO" id="GO:0043768">
    <property type="term" value="F:S-ribosylhomocysteine lyase activity"/>
    <property type="evidence" value="ECO:0007669"/>
    <property type="project" value="UniProtKB-UniRule"/>
</dbReference>
<evidence type="ECO:0000256" key="2">
    <source>
        <dbReference type="ARBA" id="ARBA00007311"/>
    </source>
</evidence>
<dbReference type="AlphaFoldDB" id="A0A1W1WQB5"/>
<evidence type="ECO:0000256" key="10">
    <source>
        <dbReference type="ARBA" id="ARBA00023239"/>
    </source>
</evidence>
<evidence type="ECO:0000256" key="3">
    <source>
        <dbReference type="ARBA" id="ARBA00011738"/>
    </source>
</evidence>
<name>A0A1W1WQB5_9BACT</name>
<dbReference type="PANTHER" id="PTHR35799">
    <property type="entry name" value="S-RIBOSYLHOMOCYSTEINE LYASE"/>
    <property type="match status" value="1"/>
</dbReference>
<evidence type="ECO:0000256" key="7">
    <source>
        <dbReference type="ARBA" id="ARBA00022723"/>
    </source>
</evidence>
<keyword evidence="6 14" id="KW-0673">Quorum sensing</keyword>
<accession>A0A1W1WQB5</accession>
<dbReference type="Proteomes" id="UP000192602">
    <property type="component" value="Unassembled WGS sequence"/>
</dbReference>
<evidence type="ECO:0000256" key="1">
    <source>
        <dbReference type="ARBA" id="ARBA00000297"/>
    </source>
</evidence>
<dbReference type="PRINTS" id="PR01487">
    <property type="entry name" value="LUXSPROTEIN"/>
</dbReference>
<dbReference type="InterPro" id="IPR011249">
    <property type="entry name" value="Metalloenz_LuxS/M16"/>
</dbReference>
<keyword evidence="7 14" id="KW-0479">Metal-binding</keyword>
<evidence type="ECO:0000256" key="6">
    <source>
        <dbReference type="ARBA" id="ARBA00022654"/>
    </source>
</evidence>
<dbReference type="SUPFAM" id="SSF63411">
    <property type="entry name" value="LuxS/MPP-like metallohydrolase"/>
    <property type="match status" value="1"/>
</dbReference>
<comment type="cofactor">
    <cofactor evidence="14">
        <name>Fe cation</name>
        <dbReference type="ChEBI" id="CHEBI:24875"/>
    </cofactor>
    <text evidence="14">Binds 1 Fe cation per subunit.</text>
</comment>
<dbReference type="InterPro" id="IPR003815">
    <property type="entry name" value="S-ribosylhomocysteinase"/>
</dbReference>
<evidence type="ECO:0000256" key="4">
    <source>
        <dbReference type="ARBA" id="ARBA00012240"/>
    </source>
</evidence>
<comment type="function">
    <text evidence="11 14">Involved in the synthesis of autoinducer 2 (AI-2) which is secreted by bacteria and is used to communicate both the cell density and the metabolic potential of the environment. The regulation of gene expression in response to changes in cell density is called quorum sensing. Catalyzes the transformation of S-ribosylhomocysteine (RHC) to homocysteine (HC) and 4,5-dihydroxy-2,3-pentadione (DPD).</text>
</comment>
<dbReference type="PANTHER" id="PTHR35799:SF1">
    <property type="entry name" value="S-RIBOSYLHOMOCYSTEINE LYASE"/>
    <property type="match status" value="1"/>
</dbReference>
<sequence length="183" mass="20551">MPLLESFLVDHTKMPAPAVRKAKEMVTPCGDAITVYDLRFCHPNKEIMSVKGTHTLEHLFAGFMRDHLNSDTVEIIDISPMGCRTGFYMSVIGKPNELDVAQAWEKSMRDILALKSIEDIPELNIYQCGSCYMHSLNEAQKIAKHVIEKGINIMHNEDLKLDLSAIDIHKCDVDPQSVVVIGE</sequence>
<reference evidence="16" key="1">
    <citation type="submission" date="2017-04" db="EMBL/GenBank/DDBJ databases">
        <authorList>
            <person name="Varghese N."/>
            <person name="Submissions S."/>
        </authorList>
    </citation>
    <scope>NUCLEOTIDE SEQUENCE [LARGE SCALE GENOMIC DNA]</scope>
    <source>
        <strain evidence="16">DSM 16512</strain>
    </source>
</reference>
<keyword evidence="16" id="KW-1185">Reference proteome</keyword>
<evidence type="ECO:0000256" key="8">
    <source>
        <dbReference type="ARBA" id="ARBA00022929"/>
    </source>
</evidence>
<dbReference type="EC" id="4.4.1.21" evidence="4 14"/>
<dbReference type="HAMAP" id="MF_00091">
    <property type="entry name" value="LuxS"/>
    <property type="match status" value="1"/>
</dbReference>
<evidence type="ECO:0000313" key="15">
    <source>
        <dbReference type="EMBL" id="SMC08436.1"/>
    </source>
</evidence>
<keyword evidence="9 14" id="KW-0408">Iron</keyword>
<dbReference type="Pfam" id="PF02664">
    <property type="entry name" value="LuxS"/>
    <property type="match status" value="1"/>
</dbReference>
<dbReference type="RefSeq" id="WP_084274723.1">
    <property type="nucleotide sequence ID" value="NZ_AP026671.1"/>
</dbReference>
<keyword evidence="10 14" id="KW-0456">Lyase</keyword>
<feature type="binding site" evidence="14">
    <location>
        <position position="54"/>
    </location>
    <ligand>
        <name>Fe cation</name>
        <dbReference type="ChEBI" id="CHEBI:24875"/>
    </ligand>
</feature>
<dbReference type="STRING" id="1069081.SAMN05660197_0188"/>
<dbReference type="InterPro" id="IPR037005">
    <property type="entry name" value="LuxS_sf"/>
</dbReference>
<dbReference type="PIRSF" id="PIRSF006160">
    <property type="entry name" value="AI2"/>
    <property type="match status" value="1"/>
</dbReference>
<evidence type="ECO:0000256" key="12">
    <source>
        <dbReference type="ARBA" id="ARBA00030600"/>
    </source>
</evidence>
<evidence type="ECO:0000256" key="9">
    <source>
        <dbReference type="ARBA" id="ARBA00023004"/>
    </source>
</evidence>
<dbReference type="GO" id="GO:0005506">
    <property type="term" value="F:iron ion binding"/>
    <property type="evidence" value="ECO:0007669"/>
    <property type="project" value="InterPro"/>
</dbReference>
<comment type="catalytic activity">
    <reaction evidence="1 14">
        <text>S-(5-deoxy-D-ribos-5-yl)-L-homocysteine = (S)-4,5-dihydroxypentane-2,3-dione + L-homocysteine</text>
        <dbReference type="Rhea" id="RHEA:17753"/>
        <dbReference type="ChEBI" id="CHEBI:29484"/>
        <dbReference type="ChEBI" id="CHEBI:58195"/>
        <dbReference type="ChEBI" id="CHEBI:58199"/>
        <dbReference type="EC" id="4.4.1.21"/>
    </reaction>
</comment>
<comment type="similarity">
    <text evidence="2 14">Belongs to the LuxS family.</text>
</comment>
<organism evidence="15 16">
    <name type="scientific">Nitratiruptor tergarcus DSM 16512</name>
    <dbReference type="NCBI Taxonomy" id="1069081"/>
    <lineage>
        <taxon>Bacteria</taxon>
        <taxon>Pseudomonadati</taxon>
        <taxon>Campylobacterota</taxon>
        <taxon>Epsilonproteobacteria</taxon>
        <taxon>Nautiliales</taxon>
        <taxon>Nitratiruptoraceae</taxon>
        <taxon>Nitratiruptor</taxon>
    </lineage>
</organism>
<feature type="binding site" evidence="14">
    <location>
        <position position="128"/>
    </location>
    <ligand>
        <name>Fe cation</name>
        <dbReference type="ChEBI" id="CHEBI:24875"/>
    </ligand>
</feature>
<dbReference type="EMBL" id="FWWZ01000001">
    <property type="protein sequence ID" value="SMC08436.1"/>
    <property type="molecule type" value="Genomic_DNA"/>
</dbReference>
<evidence type="ECO:0000313" key="16">
    <source>
        <dbReference type="Proteomes" id="UP000192602"/>
    </source>
</evidence>
<dbReference type="NCBIfam" id="NF002602">
    <property type="entry name" value="PRK02260.1-2"/>
    <property type="match status" value="1"/>
</dbReference>